<dbReference type="Proteomes" id="UP001626628">
    <property type="component" value="Chromosome"/>
</dbReference>
<dbReference type="SUPFAM" id="SSF52540">
    <property type="entry name" value="P-loop containing nucleoside triphosphate hydrolases"/>
    <property type="match status" value="1"/>
</dbReference>
<organism evidence="3 4">
    <name type="scientific">Streptomyces sirii</name>
    <dbReference type="NCBI Taxonomy" id="3127701"/>
    <lineage>
        <taxon>Bacteria</taxon>
        <taxon>Bacillati</taxon>
        <taxon>Actinomycetota</taxon>
        <taxon>Actinomycetes</taxon>
        <taxon>Kitasatosporales</taxon>
        <taxon>Streptomycetaceae</taxon>
        <taxon>Streptomyces</taxon>
    </lineage>
</organism>
<protein>
    <submittedName>
        <fullName evidence="3">NACHT domain-containing protein</fullName>
    </submittedName>
</protein>
<dbReference type="EMBL" id="CP147982">
    <property type="protein sequence ID" value="WXK75274.1"/>
    <property type="molecule type" value="Genomic_DNA"/>
</dbReference>
<dbReference type="Pfam" id="PF05729">
    <property type="entry name" value="NACHT"/>
    <property type="match status" value="1"/>
</dbReference>
<accession>A0ABZ2QLZ5</accession>
<dbReference type="Gene3D" id="3.40.50.300">
    <property type="entry name" value="P-loop containing nucleotide triphosphate hydrolases"/>
    <property type="match status" value="1"/>
</dbReference>
<feature type="coiled-coil region" evidence="1">
    <location>
        <begin position="192"/>
        <end position="219"/>
    </location>
</feature>
<evidence type="ECO:0000256" key="1">
    <source>
        <dbReference type="SAM" id="Coils"/>
    </source>
</evidence>
<dbReference type="RefSeq" id="WP_407285400.1">
    <property type="nucleotide sequence ID" value="NZ_CP147982.1"/>
</dbReference>
<gene>
    <name evidence="3" type="ORF">WAB15_04400</name>
</gene>
<dbReference type="InterPro" id="IPR007111">
    <property type="entry name" value="NACHT_NTPase"/>
</dbReference>
<proteinExistence type="predicted"/>
<sequence length="954" mass="106198">MDPASSIAAALAGRIAGEAVQPLLGRARRELIKRGVKKPRDAASVLAHLGGPHQGDLSTLGLLDDLPTGVTNAQIKSIVEQSTFTALARQLIAIHLCTDDPWPIGESREEAVPDRHDVVWRVQRERIEEGLGILLSESLPGTEAHALTPYLRALFAALDRGCRHVAASMKLTLSESDGGFSWAGHTLELAAISSVERHLAALRNERRASAEERERWQKEYLAAFLYRNEKIELPDLELRTLIPYREIFVEPNAAMLQMDVEGGSDAAGVRDHVSRQNFAGMLEALDRTVILGDPGAGKSTVSQVLACQWCERHKGVAFLLKVRQIRFSRGGFNLVEEVERALRDIYQKPAPPGMVEELLLNGSALVIFDGLDEVPTTVRGREVSDVIEAASIAYPLSRFVVTSRRLGYSSVRLDQELFCDYALRPFSDGQVKEYAGKWFVRRAGGRDATVDQLVENFMEHSRTIHDLRQNPLMLAVICLLHAGYNEIPRSRPKIYKKCVELLLRTWDSHRGIGDPVWDIEAFEVVLAEIAYHTLLTPEYQYGMTKGQVRDVAVKNLLEEAVPDRVTAVQLARRMIDLCRGRAWMFTDVVGGIPGEERYSFTHQSFQEYFAAQYLVRHADSPEKVGDEIARNIASGRLEIFSQICLSLASGKFPHGASLVYQHCLAANSGHVAAEDEALVEFLAKSADIVMLNGSALQLITDRVVQCFTQGAHAQFAKHLLRADFRHADSMQGMVADAFARLRDDRPHEFTRIINANLWAWENCLQEGVIGLGEEGRFVGQLCRLFDGGLYQLRGGGDPCTAMWVMRRLAGPATDRPTLDRCARMLEQLAALAPYDIVPEQAPAPPYALFKGSERSTRIVSTALMRSLRHSVEARAGLAYLTMAFCELMAENQPGVIAESHPLLSDFMRSRTTRQPRRLPQGVGQLPKRDQERIRSWAAGEIDFFEWIDDSVAVS</sequence>
<feature type="domain" description="NACHT" evidence="2">
    <location>
        <begin position="286"/>
        <end position="404"/>
    </location>
</feature>
<dbReference type="PROSITE" id="PS50837">
    <property type="entry name" value="NACHT"/>
    <property type="match status" value="1"/>
</dbReference>
<keyword evidence="4" id="KW-1185">Reference proteome</keyword>
<name>A0ABZ2QLZ5_9ACTN</name>
<evidence type="ECO:0000313" key="3">
    <source>
        <dbReference type="EMBL" id="WXK75274.1"/>
    </source>
</evidence>
<reference evidence="3 4" key="1">
    <citation type="submission" date="2024-03" db="EMBL/GenBank/DDBJ databases">
        <title>The complete genome of Streptomyces sirii sp.nov.</title>
        <authorList>
            <person name="Zakalyukina Y.V."/>
            <person name="Belik A.R."/>
            <person name="Biryukov M.V."/>
            <person name="Baturina O.A."/>
            <person name="Kabilov M.R."/>
        </authorList>
    </citation>
    <scope>NUCLEOTIDE SEQUENCE [LARGE SCALE GENOMIC DNA]</scope>
    <source>
        <strain evidence="3 4">BP-8</strain>
    </source>
</reference>
<dbReference type="PANTHER" id="PTHR46844">
    <property type="entry name" value="SLR5058 PROTEIN"/>
    <property type="match status" value="1"/>
</dbReference>
<dbReference type="InterPro" id="IPR027417">
    <property type="entry name" value="P-loop_NTPase"/>
</dbReference>
<evidence type="ECO:0000313" key="4">
    <source>
        <dbReference type="Proteomes" id="UP001626628"/>
    </source>
</evidence>
<evidence type="ECO:0000259" key="2">
    <source>
        <dbReference type="PROSITE" id="PS50837"/>
    </source>
</evidence>
<dbReference type="PANTHER" id="PTHR46844:SF1">
    <property type="entry name" value="SLR5058 PROTEIN"/>
    <property type="match status" value="1"/>
</dbReference>
<keyword evidence="1" id="KW-0175">Coiled coil</keyword>